<dbReference type="Pfam" id="PF08659">
    <property type="entry name" value="KR"/>
    <property type="match status" value="1"/>
</dbReference>
<dbReference type="SUPFAM" id="SSF51735">
    <property type="entry name" value="NAD(P)-binding Rossmann-fold domains"/>
    <property type="match status" value="2"/>
</dbReference>
<keyword evidence="5" id="KW-0511">Multifunctional enzyme</keyword>
<keyword evidence="2" id="KW-0597">Phosphoprotein</keyword>
<dbReference type="EMBL" id="LSBJ02000001">
    <property type="protein sequence ID" value="OAQ71933.1"/>
    <property type="molecule type" value="Genomic_DNA"/>
</dbReference>
<evidence type="ECO:0000313" key="9">
    <source>
        <dbReference type="Proteomes" id="UP000078397"/>
    </source>
</evidence>
<dbReference type="SMART" id="SM00822">
    <property type="entry name" value="PKS_KR"/>
    <property type="match status" value="1"/>
</dbReference>
<organism evidence="8 9">
    <name type="scientific">Pochonia chlamydosporia 170</name>
    <dbReference type="NCBI Taxonomy" id="1380566"/>
    <lineage>
        <taxon>Eukaryota</taxon>
        <taxon>Fungi</taxon>
        <taxon>Dikarya</taxon>
        <taxon>Ascomycota</taxon>
        <taxon>Pezizomycotina</taxon>
        <taxon>Sordariomycetes</taxon>
        <taxon>Hypocreomycetidae</taxon>
        <taxon>Hypocreales</taxon>
        <taxon>Clavicipitaceae</taxon>
        <taxon>Pochonia</taxon>
    </lineage>
</organism>
<name>A0A179G3I8_METCM</name>
<dbReference type="GO" id="GO:0004312">
    <property type="term" value="F:fatty acid synthase activity"/>
    <property type="evidence" value="ECO:0007669"/>
    <property type="project" value="TreeGrafter"/>
</dbReference>
<sequence length="274" mass="29956">MRVTSGRGVDVVSNSPSGELLHASWDCVAKYGKTLEFGKRDILESGQLALNPFLGNRTFHEIDLKGLYRDKPDDIQGLITRVIQPCEQGFLKPITPIHFLAATQRADAFCFMKKGQHIGKIVINMPQESAEIKSTLVVQRTSFSNSSTYMMIGGFVGIRRAVAGNMGDENDVKRAVAAAPTPIAGVLQMSMELRDRNILRISFEDWQAATLPKVAGTWNLHNALLDADLDFFILLGSISGAIGHPGQANYASANTFMSSFVQYRHGLGLPCLIS</sequence>
<dbReference type="RefSeq" id="XP_018148016.1">
    <property type="nucleotide sequence ID" value="XM_018292800.1"/>
</dbReference>
<dbReference type="PANTHER" id="PTHR43775">
    <property type="entry name" value="FATTY ACID SYNTHASE"/>
    <property type="match status" value="1"/>
</dbReference>
<evidence type="ECO:0000259" key="6">
    <source>
        <dbReference type="SMART" id="SM00822"/>
    </source>
</evidence>
<feature type="domain" description="Enoyl reductase (ER)" evidence="7">
    <location>
        <begin position="1"/>
        <end position="123"/>
    </location>
</feature>
<protein>
    <submittedName>
        <fullName evidence="8">Thiolase-like protein</fullName>
    </submittedName>
</protein>
<evidence type="ECO:0000313" key="8">
    <source>
        <dbReference type="EMBL" id="OAQ71933.1"/>
    </source>
</evidence>
<evidence type="ECO:0000256" key="3">
    <source>
        <dbReference type="ARBA" id="ARBA00022679"/>
    </source>
</evidence>
<keyword evidence="4" id="KW-0560">Oxidoreductase</keyword>
<proteinExistence type="predicted"/>
<dbReference type="KEGG" id="pchm:VFPPC_15047"/>
<accession>A0A179G3I8</accession>
<feature type="domain" description="Ketoreductase" evidence="6">
    <location>
        <begin position="147"/>
        <end position="274"/>
    </location>
</feature>
<dbReference type="Gene3D" id="3.40.50.720">
    <property type="entry name" value="NAD(P)-binding Rossmann-like Domain"/>
    <property type="match status" value="1"/>
</dbReference>
<comment type="caution">
    <text evidence="8">The sequence shown here is derived from an EMBL/GenBank/DDBJ whole genome shotgun (WGS) entry which is preliminary data.</text>
</comment>
<dbReference type="Pfam" id="PF13602">
    <property type="entry name" value="ADH_zinc_N_2"/>
    <property type="match status" value="1"/>
</dbReference>
<dbReference type="STRING" id="1380566.A0A179G3I8"/>
<dbReference type="GO" id="GO:0044550">
    <property type="term" value="P:secondary metabolite biosynthetic process"/>
    <property type="evidence" value="ECO:0007669"/>
    <property type="project" value="TreeGrafter"/>
</dbReference>
<evidence type="ECO:0000256" key="5">
    <source>
        <dbReference type="ARBA" id="ARBA00023268"/>
    </source>
</evidence>
<dbReference type="InterPro" id="IPR057326">
    <property type="entry name" value="KR_dom"/>
</dbReference>
<evidence type="ECO:0000259" key="7">
    <source>
        <dbReference type="SMART" id="SM00829"/>
    </source>
</evidence>
<dbReference type="GeneID" id="28856794"/>
<dbReference type="InterPro" id="IPR036291">
    <property type="entry name" value="NAD(P)-bd_dom_sf"/>
</dbReference>
<dbReference type="GO" id="GO:0016491">
    <property type="term" value="F:oxidoreductase activity"/>
    <property type="evidence" value="ECO:0007669"/>
    <property type="project" value="UniProtKB-KW"/>
</dbReference>
<evidence type="ECO:0000256" key="1">
    <source>
        <dbReference type="ARBA" id="ARBA00022450"/>
    </source>
</evidence>
<evidence type="ECO:0000256" key="4">
    <source>
        <dbReference type="ARBA" id="ARBA00023002"/>
    </source>
</evidence>
<keyword evidence="9" id="KW-1185">Reference proteome</keyword>
<dbReference type="SMART" id="SM00829">
    <property type="entry name" value="PKS_ER"/>
    <property type="match status" value="1"/>
</dbReference>
<dbReference type="InterPro" id="IPR050091">
    <property type="entry name" value="PKS_NRPS_Biosynth_Enz"/>
</dbReference>
<dbReference type="Proteomes" id="UP000078397">
    <property type="component" value="Unassembled WGS sequence"/>
</dbReference>
<reference evidence="8 9" key="1">
    <citation type="journal article" date="2016" name="PLoS Pathog.">
        <title>Biosynthesis of antibiotic leucinostatins in bio-control fungus Purpureocillium lilacinum and their inhibition on phytophthora revealed by genome mining.</title>
        <authorList>
            <person name="Wang G."/>
            <person name="Liu Z."/>
            <person name="Lin R."/>
            <person name="Li E."/>
            <person name="Mao Z."/>
            <person name="Ling J."/>
            <person name="Yang Y."/>
            <person name="Yin W.B."/>
            <person name="Xie B."/>
        </authorList>
    </citation>
    <scope>NUCLEOTIDE SEQUENCE [LARGE SCALE GENOMIC DNA]</scope>
    <source>
        <strain evidence="8">170</strain>
    </source>
</reference>
<dbReference type="CDD" id="cd05195">
    <property type="entry name" value="enoyl_red"/>
    <property type="match status" value="1"/>
</dbReference>
<dbReference type="OrthoDB" id="329835at2759"/>
<dbReference type="AlphaFoldDB" id="A0A179G3I8"/>
<keyword evidence="1" id="KW-0596">Phosphopantetheine</keyword>
<dbReference type="GO" id="GO:0006633">
    <property type="term" value="P:fatty acid biosynthetic process"/>
    <property type="evidence" value="ECO:0007669"/>
    <property type="project" value="TreeGrafter"/>
</dbReference>
<dbReference type="InterPro" id="IPR020843">
    <property type="entry name" value="ER"/>
</dbReference>
<gene>
    <name evidence="8" type="ORF">VFPPC_15047</name>
</gene>
<dbReference type="InterPro" id="IPR013968">
    <property type="entry name" value="PKS_KR"/>
</dbReference>
<keyword evidence="3" id="KW-0808">Transferase</keyword>
<dbReference type="PANTHER" id="PTHR43775:SF49">
    <property type="entry name" value="SYNTHASE, PUTATIVE (JCVI)-RELATED"/>
    <property type="match status" value="1"/>
</dbReference>
<dbReference type="Gene3D" id="3.90.180.10">
    <property type="entry name" value="Medium-chain alcohol dehydrogenases, catalytic domain"/>
    <property type="match status" value="1"/>
</dbReference>
<evidence type="ECO:0000256" key="2">
    <source>
        <dbReference type="ARBA" id="ARBA00022553"/>
    </source>
</evidence>